<dbReference type="SUPFAM" id="SSF51197">
    <property type="entry name" value="Clavaminate synthase-like"/>
    <property type="match status" value="1"/>
</dbReference>
<evidence type="ECO:0000313" key="5">
    <source>
        <dbReference type="EMBL" id="MDF8266117.1"/>
    </source>
</evidence>
<evidence type="ECO:0000313" key="6">
    <source>
        <dbReference type="Proteomes" id="UP001528912"/>
    </source>
</evidence>
<dbReference type="EMBL" id="JAROAV010000050">
    <property type="protein sequence ID" value="MDF8266117.1"/>
    <property type="molecule type" value="Genomic_DNA"/>
</dbReference>
<name>A0ABT6CCK8_9MICO</name>
<sequence length="416" mass="44698">MTDSITSRASATSRGRPALPALVAVPDDVFAGTYWGLEPLISRSADLPGELGNLFDVAAVDELVSRRGLRAPFLRVAKDGRTYGDREFTAGGGVGAAIADQVSDDKLLRLFADGATLVLQGLHRTWPALIDFTQRLSGELGHPVQTNAYITPSQNTGFDDHYDVHDVFVVQVAGEKRWRIRPPVHRWPLRDEPWTAHRDAVRTAAAEPPMLELTLQPGDCLYLPRGYLHSATALGGVSTHLTIGVHVWTRRHLADELATLALTRASRDPALRVSLPAYADVTRGGELRDDVDLARAALIRALESLDADDVAAALGRRVRDAQRPEPVSPVAQTEAAAALSGDATLRLREHLVARIEEAPDGSALVRSRAGDLRLAADDVPGVRRLLDHGSAGVADLGLDLARRLLLTGLALPGDPA</sequence>
<comment type="caution">
    <text evidence="5">The sequence shown here is derived from an EMBL/GenBank/DDBJ whole genome shotgun (WGS) entry which is preliminary data.</text>
</comment>
<dbReference type="Pfam" id="PF08007">
    <property type="entry name" value="JmjC_2"/>
    <property type="match status" value="1"/>
</dbReference>
<protein>
    <submittedName>
        <fullName evidence="5">Cupin domain-containing protein</fullName>
    </submittedName>
</protein>
<keyword evidence="2" id="KW-0479">Metal-binding</keyword>
<comment type="cofactor">
    <cofactor evidence="1">
        <name>Fe(2+)</name>
        <dbReference type="ChEBI" id="CHEBI:29033"/>
    </cofactor>
</comment>
<evidence type="ECO:0000256" key="3">
    <source>
        <dbReference type="ARBA" id="ARBA00023004"/>
    </source>
</evidence>
<dbReference type="Gene3D" id="2.60.120.650">
    <property type="entry name" value="Cupin"/>
    <property type="match status" value="1"/>
</dbReference>
<keyword evidence="3" id="KW-0408">Iron</keyword>
<dbReference type="SMART" id="SM00558">
    <property type="entry name" value="JmjC"/>
    <property type="match status" value="1"/>
</dbReference>
<dbReference type="PANTHER" id="PTHR13096:SF9">
    <property type="entry name" value="BIFUNCTIONAL LYSINE-SPECIFIC DEMETHYLASE AND HISTIDYL-HYDROXYLASE"/>
    <property type="match status" value="1"/>
</dbReference>
<keyword evidence="6" id="KW-1185">Reference proteome</keyword>
<dbReference type="RefSeq" id="WP_277193345.1">
    <property type="nucleotide sequence ID" value="NZ_JAROAV010000050.1"/>
</dbReference>
<organism evidence="5 6">
    <name type="scientific">Luteipulveratus flavus</name>
    <dbReference type="NCBI Taxonomy" id="3031728"/>
    <lineage>
        <taxon>Bacteria</taxon>
        <taxon>Bacillati</taxon>
        <taxon>Actinomycetota</taxon>
        <taxon>Actinomycetes</taxon>
        <taxon>Micrococcales</taxon>
        <taxon>Dermacoccaceae</taxon>
        <taxon>Luteipulveratus</taxon>
    </lineage>
</organism>
<evidence type="ECO:0000256" key="1">
    <source>
        <dbReference type="ARBA" id="ARBA00001954"/>
    </source>
</evidence>
<dbReference type="InterPro" id="IPR039994">
    <property type="entry name" value="NO66-like"/>
</dbReference>
<gene>
    <name evidence="5" type="ORF">P4R38_17850</name>
</gene>
<dbReference type="Proteomes" id="UP001528912">
    <property type="component" value="Unassembled WGS sequence"/>
</dbReference>
<dbReference type="InterPro" id="IPR003347">
    <property type="entry name" value="JmjC_dom"/>
</dbReference>
<accession>A0ABT6CCK8</accession>
<dbReference type="PROSITE" id="PS51184">
    <property type="entry name" value="JMJC"/>
    <property type="match status" value="1"/>
</dbReference>
<proteinExistence type="predicted"/>
<evidence type="ECO:0000259" key="4">
    <source>
        <dbReference type="PROSITE" id="PS51184"/>
    </source>
</evidence>
<reference evidence="5 6" key="1">
    <citation type="submission" date="2023-03" db="EMBL/GenBank/DDBJ databases">
        <title>YIM 133296 draft genome.</title>
        <authorList>
            <person name="Xiong L."/>
        </authorList>
    </citation>
    <scope>NUCLEOTIDE SEQUENCE [LARGE SCALE GENOMIC DNA]</scope>
    <source>
        <strain evidence="5 6">YIM 133296</strain>
    </source>
</reference>
<dbReference type="PANTHER" id="PTHR13096">
    <property type="entry name" value="MINA53 MYC INDUCED NUCLEAR ANTIGEN"/>
    <property type="match status" value="1"/>
</dbReference>
<evidence type="ECO:0000256" key="2">
    <source>
        <dbReference type="ARBA" id="ARBA00022723"/>
    </source>
</evidence>
<feature type="domain" description="JmjC" evidence="4">
    <location>
        <begin position="115"/>
        <end position="264"/>
    </location>
</feature>